<feature type="region of interest" description="Disordered" evidence="1">
    <location>
        <begin position="1"/>
        <end position="50"/>
    </location>
</feature>
<evidence type="ECO:0000256" key="1">
    <source>
        <dbReference type="SAM" id="MobiDB-lite"/>
    </source>
</evidence>
<proteinExistence type="predicted"/>
<feature type="compositionally biased region" description="Basic residues" evidence="1">
    <location>
        <begin position="158"/>
        <end position="173"/>
    </location>
</feature>
<keyword evidence="3" id="KW-1185">Reference proteome</keyword>
<reference evidence="2" key="2">
    <citation type="submission" date="2025-08" db="UniProtKB">
        <authorList>
            <consortium name="Ensembl"/>
        </authorList>
    </citation>
    <scope>IDENTIFICATION</scope>
    <source>
        <strain evidence="2">Thorbecke</strain>
    </source>
</reference>
<dbReference type="PANTHER" id="PTHR31883:SF1">
    <property type="entry name" value="PROTEIN FRG2-LIKE-2"/>
    <property type="match status" value="1"/>
</dbReference>
<feature type="compositionally biased region" description="Basic and acidic residues" evidence="1">
    <location>
        <begin position="138"/>
        <end position="157"/>
    </location>
</feature>
<reference evidence="2" key="3">
    <citation type="submission" date="2025-09" db="UniProtKB">
        <authorList>
            <consortium name="Ensembl"/>
        </authorList>
    </citation>
    <scope>IDENTIFICATION</scope>
    <source>
        <strain evidence="2">Thorbecke</strain>
    </source>
</reference>
<reference evidence="2 3" key="1">
    <citation type="journal article" date="2011" name="Nature">
        <title>A high-resolution map of human evolutionary constraint using 29 mammals.</title>
        <authorList>
            <person name="Lindblad-Toh K."/>
            <person name="Garber M."/>
            <person name="Zuk O."/>
            <person name="Lin M.F."/>
            <person name="Parker B.J."/>
            <person name="Washietl S."/>
            <person name="Kheradpour P."/>
            <person name="Ernst J."/>
            <person name="Jordan G."/>
            <person name="Mauceli E."/>
            <person name="Ward L.D."/>
            <person name="Lowe C.B."/>
            <person name="Holloway A.K."/>
            <person name="Clamp M."/>
            <person name="Gnerre S."/>
            <person name="Alfoldi J."/>
            <person name="Beal K."/>
            <person name="Chang J."/>
            <person name="Clawson H."/>
            <person name="Cuff J."/>
            <person name="Di Palma F."/>
            <person name="Fitzgerald S."/>
            <person name="Flicek P."/>
            <person name="Guttman M."/>
            <person name="Hubisz M.J."/>
            <person name="Jaffe D.B."/>
            <person name="Jungreis I."/>
            <person name="Kent W.J."/>
            <person name="Kostka D."/>
            <person name="Lara M."/>
            <person name="Martins A.L."/>
            <person name="Massingham T."/>
            <person name="Moltke I."/>
            <person name="Raney B.J."/>
            <person name="Rasmussen M.D."/>
            <person name="Robinson J."/>
            <person name="Stark A."/>
            <person name="Vilella A.J."/>
            <person name="Wen J."/>
            <person name="Xie X."/>
            <person name="Zody M.C."/>
            <person name="Baldwin J."/>
            <person name="Bloom T."/>
            <person name="Chin C.W."/>
            <person name="Heiman D."/>
            <person name="Nicol R."/>
            <person name="Nusbaum C."/>
            <person name="Young S."/>
            <person name="Wilkinson J."/>
            <person name="Worley K.C."/>
            <person name="Kovar C.L."/>
            <person name="Muzny D.M."/>
            <person name="Gibbs R.A."/>
            <person name="Cree A."/>
            <person name="Dihn H.H."/>
            <person name="Fowler G."/>
            <person name="Jhangiani S."/>
            <person name="Joshi V."/>
            <person name="Lee S."/>
            <person name="Lewis L.R."/>
            <person name="Nazareth L.V."/>
            <person name="Okwuonu G."/>
            <person name="Santibanez J."/>
            <person name="Warren W.C."/>
            <person name="Mardis E.R."/>
            <person name="Weinstock G.M."/>
            <person name="Wilson R.K."/>
            <person name="Delehaunty K."/>
            <person name="Dooling D."/>
            <person name="Fronik C."/>
            <person name="Fulton L."/>
            <person name="Fulton B."/>
            <person name="Graves T."/>
            <person name="Minx P."/>
            <person name="Sodergren E."/>
            <person name="Birney E."/>
            <person name="Margulies E.H."/>
            <person name="Herrero J."/>
            <person name="Green E.D."/>
            <person name="Haussler D."/>
            <person name="Siepel A."/>
            <person name="Goldman N."/>
            <person name="Pollard K.S."/>
            <person name="Pedersen J.S."/>
            <person name="Lander E.S."/>
            <person name="Kellis M."/>
        </authorList>
    </citation>
    <scope>NUCLEOTIDE SEQUENCE [LARGE SCALE GENOMIC DNA]</scope>
    <source>
        <strain evidence="3">Thorbecke</strain>
    </source>
</reference>
<dbReference type="AlphaFoldDB" id="A0A5F9CXW6"/>
<dbReference type="InParanoid" id="A0A5F9CXW6"/>
<accession>A0A5F9CXW6</accession>
<dbReference type="InterPro" id="IPR026245">
    <property type="entry name" value="FRG2"/>
</dbReference>
<protein>
    <submittedName>
        <fullName evidence="2">Uncharacterized protein</fullName>
    </submittedName>
</protein>
<evidence type="ECO:0000313" key="2">
    <source>
        <dbReference type="Ensembl" id="ENSOCUP00000038657.1"/>
    </source>
</evidence>
<dbReference type="GeneTree" id="ENSGT00530000064266"/>
<organism evidence="2 3">
    <name type="scientific">Oryctolagus cuniculus</name>
    <name type="common">Rabbit</name>
    <dbReference type="NCBI Taxonomy" id="9986"/>
    <lineage>
        <taxon>Eukaryota</taxon>
        <taxon>Metazoa</taxon>
        <taxon>Chordata</taxon>
        <taxon>Craniata</taxon>
        <taxon>Vertebrata</taxon>
        <taxon>Euteleostomi</taxon>
        <taxon>Mammalia</taxon>
        <taxon>Eutheria</taxon>
        <taxon>Euarchontoglires</taxon>
        <taxon>Glires</taxon>
        <taxon>Lagomorpha</taxon>
        <taxon>Leporidae</taxon>
        <taxon>Oryctolagus</taxon>
    </lineage>
</organism>
<dbReference type="PANTHER" id="PTHR31883">
    <property type="entry name" value="PROTEIN FRG2-RELATED"/>
    <property type="match status" value="1"/>
</dbReference>
<dbReference type="Proteomes" id="UP000001811">
    <property type="component" value="Unplaced"/>
</dbReference>
<feature type="region of interest" description="Disordered" evidence="1">
    <location>
        <begin position="105"/>
        <end position="184"/>
    </location>
</feature>
<dbReference type="Ensembl" id="ENSOCUT00000049812.1">
    <property type="protein sequence ID" value="ENSOCUP00000038657.1"/>
    <property type="gene ID" value="ENSOCUG00000021597.2"/>
</dbReference>
<dbReference type="Pfam" id="PF15315">
    <property type="entry name" value="FRG2"/>
    <property type="match status" value="1"/>
</dbReference>
<feature type="compositionally biased region" description="Polar residues" evidence="1">
    <location>
        <begin position="119"/>
        <end position="133"/>
    </location>
</feature>
<name>A0A5F9CXW6_RABIT</name>
<evidence type="ECO:0000313" key="3">
    <source>
        <dbReference type="Proteomes" id="UP000001811"/>
    </source>
</evidence>
<sequence>MRRSPRKGSSEAEAALPEQVSSDSPGARRSQGAVAQSSLGDRGPETRWVSSTSEMLGYGDQRGREHWWEVLLPVSWVDLGCGCAFGGRHSNSLCFAESESSCDGVSSRKRTISSEDSSHTGTGSCVQELSVTLQKKAKPSDDGNDRGIQEAHAEPRRANSRARSGHKRRRRSRSPADHPPPLRKSLVTSLRSLSEAIYEDLARVQAQQAQIPLTQEQLFALAQLRGPLCSAMQSSYALASQAGSLGLPCPGLAPPGPSPGLRPGPGPGPGPGAHACCPVAGTCSELLPGGGRPALC</sequence>
<dbReference type="PRINTS" id="PR02074">
    <property type="entry name" value="PROTEINFRG2"/>
</dbReference>